<dbReference type="HAMAP" id="MF_00423">
    <property type="entry name" value="SelA"/>
    <property type="match status" value="1"/>
</dbReference>
<dbReference type="GO" id="GO:0005737">
    <property type="term" value="C:cytoplasm"/>
    <property type="evidence" value="ECO:0007669"/>
    <property type="project" value="InterPro"/>
</dbReference>
<keyword evidence="2" id="KW-0963">Cytoplasm</keyword>
<reference evidence="8" key="1">
    <citation type="submission" date="2018-06" db="EMBL/GenBank/DDBJ databases">
        <authorList>
            <person name="Zhirakovskaya E."/>
        </authorList>
    </citation>
    <scope>NUCLEOTIDE SEQUENCE</scope>
</reference>
<accession>A0A3B0UI25</accession>
<dbReference type="InterPro" id="IPR015424">
    <property type="entry name" value="PyrdxlP-dep_Trfase"/>
</dbReference>
<sequence>MNNTLPNQLKNAQALLRELPSVDRLLNTAVAVDLTLAYGRNLTVEGLRQSLEAARSTILNGQTSYAPMNATLVDEARLWLESFLAPTLRPVINGTGVIVHTNLGRAPLSHAARSAIETAAQGYSTLEYDLASGQRGSRAVHAEQLLTRLTNAEAALAVNNNAAAVLLMLTALCQGKEVIISRGQLVEIGGGFRIPDVMAQSGAKLVEVGTTNRTHLKDYTNAITEETAAIMVAHHSNYKIIGFSSEPTLAELAELAHAHNLPLLYDQGSGALLDSAPYGLDPEPTVLDGLAAGADIVAFSGDKLLGGPQAGILCGQQTLIAQLKQHPLARAVRADKLCLAGLSATLTHYLTDNALSEIPVWRMISRPLDEITSEADSWAEQLQERGIRAESVDGRSTVGGGSLPGTSLPSRLVAIEQNNLDALATRLRQEKTAVIGRIQDGRLLIDPRTILPEQVEMLLQSLVHCALVSK</sequence>
<gene>
    <name evidence="8" type="ORF">MNBD_CHLOROFLEXI01-93</name>
</gene>
<dbReference type="Gene3D" id="3.90.1150.180">
    <property type="match status" value="1"/>
</dbReference>
<organism evidence="8">
    <name type="scientific">hydrothermal vent metagenome</name>
    <dbReference type="NCBI Taxonomy" id="652676"/>
    <lineage>
        <taxon>unclassified sequences</taxon>
        <taxon>metagenomes</taxon>
        <taxon>ecological metagenomes</taxon>
    </lineage>
</organism>
<dbReference type="EC" id="2.9.1.1" evidence="8"/>
<proteinExistence type="inferred from homology"/>
<dbReference type="GO" id="GO:0001514">
    <property type="term" value="P:selenocysteine incorporation"/>
    <property type="evidence" value="ECO:0007669"/>
    <property type="project" value="InterPro"/>
</dbReference>
<evidence type="ECO:0000313" key="8">
    <source>
        <dbReference type="EMBL" id="VAW30701.1"/>
    </source>
</evidence>
<dbReference type="InterPro" id="IPR018319">
    <property type="entry name" value="SelA-like"/>
</dbReference>
<evidence type="ECO:0000256" key="4">
    <source>
        <dbReference type="ARBA" id="ARBA00022898"/>
    </source>
</evidence>
<dbReference type="Pfam" id="PF03841">
    <property type="entry name" value="SelA"/>
    <property type="match status" value="1"/>
</dbReference>
<keyword evidence="5" id="KW-0648">Protein biosynthesis</keyword>
<dbReference type="PANTHER" id="PTHR32328">
    <property type="entry name" value="L-SERYL-TRNA(SEC) SELENIUM TRANSFERASE"/>
    <property type="match status" value="1"/>
</dbReference>
<evidence type="ECO:0000256" key="1">
    <source>
        <dbReference type="ARBA" id="ARBA00001933"/>
    </source>
</evidence>
<protein>
    <submittedName>
        <fullName evidence="8">L-seryl-tRNA(Sec) selenium transferase</fullName>
        <ecNumber evidence="8">2.9.1.1</ecNumber>
    </submittedName>
</protein>
<dbReference type="EMBL" id="UOEU01000078">
    <property type="protein sequence ID" value="VAW30701.1"/>
    <property type="molecule type" value="Genomic_DNA"/>
</dbReference>
<dbReference type="PANTHER" id="PTHR32328:SF0">
    <property type="entry name" value="L-SERYL-TRNA(SEC) SELENIUM TRANSFERASE"/>
    <property type="match status" value="1"/>
</dbReference>
<feature type="domain" description="L-seryl-tRNA selenium transferase N-terminal" evidence="7">
    <location>
        <begin position="16"/>
        <end position="55"/>
    </location>
</feature>
<evidence type="ECO:0000256" key="2">
    <source>
        <dbReference type="ARBA" id="ARBA00022490"/>
    </source>
</evidence>
<comment type="cofactor">
    <cofactor evidence="1">
        <name>pyridoxal 5'-phosphate</name>
        <dbReference type="ChEBI" id="CHEBI:597326"/>
    </cofactor>
</comment>
<dbReference type="Gene3D" id="3.40.640.10">
    <property type="entry name" value="Type I PLP-dependent aspartate aminotransferase-like (Major domain)"/>
    <property type="match status" value="1"/>
</dbReference>
<dbReference type="NCBIfam" id="TIGR00474">
    <property type="entry name" value="selA"/>
    <property type="match status" value="1"/>
</dbReference>
<keyword evidence="3 8" id="KW-0808">Transferase</keyword>
<evidence type="ECO:0000256" key="6">
    <source>
        <dbReference type="ARBA" id="ARBA00023266"/>
    </source>
</evidence>
<keyword evidence="4" id="KW-0663">Pyridoxal phosphate</keyword>
<dbReference type="Pfam" id="PF12390">
    <property type="entry name" value="Se-cys_synth_N"/>
    <property type="match status" value="1"/>
</dbReference>
<dbReference type="AlphaFoldDB" id="A0A3B0UI25"/>
<dbReference type="GO" id="GO:0004125">
    <property type="term" value="F:L-seryl-tRNA(Sec) selenium transferase activity"/>
    <property type="evidence" value="ECO:0007669"/>
    <property type="project" value="UniProtKB-EC"/>
</dbReference>
<dbReference type="InterPro" id="IPR025862">
    <property type="entry name" value="SelA_trans_N_dom"/>
</dbReference>
<dbReference type="InterPro" id="IPR004534">
    <property type="entry name" value="SelA_trans"/>
</dbReference>
<dbReference type="InterPro" id="IPR015421">
    <property type="entry name" value="PyrdxlP-dep_Trfase_major"/>
</dbReference>
<evidence type="ECO:0000256" key="5">
    <source>
        <dbReference type="ARBA" id="ARBA00022917"/>
    </source>
</evidence>
<dbReference type="SUPFAM" id="SSF53383">
    <property type="entry name" value="PLP-dependent transferases"/>
    <property type="match status" value="1"/>
</dbReference>
<name>A0A3B0UI25_9ZZZZ</name>
<keyword evidence="6" id="KW-0711">Selenium</keyword>
<evidence type="ECO:0000259" key="7">
    <source>
        <dbReference type="Pfam" id="PF12390"/>
    </source>
</evidence>
<evidence type="ECO:0000256" key="3">
    <source>
        <dbReference type="ARBA" id="ARBA00022679"/>
    </source>
</evidence>